<proteinExistence type="predicted"/>
<organism evidence="1 2">
    <name type="scientific">Trapa natans</name>
    <name type="common">Water chestnut</name>
    <dbReference type="NCBI Taxonomy" id="22666"/>
    <lineage>
        <taxon>Eukaryota</taxon>
        <taxon>Viridiplantae</taxon>
        <taxon>Streptophyta</taxon>
        <taxon>Embryophyta</taxon>
        <taxon>Tracheophyta</taxon>
        <taxon>Spermatophyta</taxon>
        <taxon>Magnoliopsida</taxon>
        <taxon>eudicotyledons</taxon>
        <taxon>Gunneridae</taxon>
        <taxon>Pentapetalae</taxon>
        <taxon>rosids</taxon>
        <taxon>malvids</taxon>
        <taxon>Myrtales</taxon>
        <taxon>Lythraceae</taxon>
        <taxon>Trapa</taxon>
    </lineage>
</organism>
<name>A0AAN7QG37_TRANT</name>
<dbReference type="AlphaFoldDB" id="A0AAN7QG37"/>
<evidence type="ECO:0000313" key="1">
    <source>
        <dbReference type="EMBL" id="KAK4766891.1"/>
    </source>
</evidence>
<accession>A0AAN7QG37</accession>
<sequence>MCVWYYGRRSNGMRKGTTSGQPPWALNRLNTRTRQLPGNQTPSNTLNLVRFLQFQKVCRTRSDLVLFAFFCPCRNWKTGMLTGGHCFVIERKGAPLLMIQQTNEYMQIQARNRILARFSLALIHGSSEKTNILDESSTIDVLQLQNHCTIFS</sequence>
<gene>
    <name evidence="1" type="ORF">SAY86_014642</name>
</gene>
<reference evidence="1 2" key="1">
    <citation type="journal article" date="2023" name="Hortic Res">
        <title>Pangenome of water caltrop reveals structural variations and asymmetric subgenome divergence after allopolyploidization.</title>
        <authorList>
            <person name="Zhang X."/>
            <person name="Chen Y."/>
            <person name="Wang L."/>
            <person name="Yuan Y."/>
            <person name="Fang M."/>
            <person name="Shi L."/>
            <person name="Lu R."/>
            <person name="Comes H.P."/>
            <person name="Ma Y."/>
            <person name="Chen Y."/>
            <person name="Huang G."/>
            <person name="Zhou Y."/>
            <person name="Zheng Z."/>
            <person name="Qiu Y."/>
        </authorList>
    </citation>
    <scope>NUCLEOTIDE SEQUENCE [LARGE SCALE GENOMIC DNA]</scope>
    <source>
        <strain evidence="1">F231</strain>
    </source>
</reference>
<evidence type="ECO:0000313" key="2">
    <source>
        <dbReference type="Proteomes" id="UP001346149"/>
    </source>
</evidence>
<protein>
    <submittedName>
        <fullName evidence="1">Uncharacterized protein</fullName>
    </submittedName>
</protein>
<comment type="caution">
    <text evidence="1">The sequence shown here is derived from an EMBL/GenBank/DDBJ whole genome shotgun (WGS) entry which is preliminary data.</text>
</comment>
<dbReference type="EMBL" id="JAXQNO010000022">
    <property type="protein sequence ID" value="KAK4766891.1"/>
    <property type="molecule type" value="Genomic_DNA"/>
</dbReference>
<keyword evidence="2" id="KW-1185">Reference proteome</keyword>
<dbReference type="Proteomes" id="UP001346149">
    <property type="component" value="Unassembled WGS sequence"/>
</dbReference>